<reference evidence="1 2" key="1">
    <citation type="submission" date="2020-11" db="EMBL/GenBank/DDBJ databases">
        <title>Sequencing the genomes of 1000 actinobacteria strains.</title>
        <authorList>
            <person name="Klenk H.-P."/>
        </authorList>
    </citation>
    <scope>NUCLEOTIDE SEQUENCE [LARGE SCALE GENOMIC DNA]</scope>
    <source>
        <strain evidence="1 2">DSM 101692</strain>
    </source>
</reference>
<name>A0ABS0JSM7_9ACTN</name>
<protein>
    <recommendedName>
        <fullName evidence="3">DUF4145 domain-containing protein</fullName>
    </recommendedName>
</protein>
<comment type="caution">
    <text evidence="1">The sequence shown here is derived from an EMBL/GenBank/DDBJ whole genome shotgun (WGS) entry which is preliminary data.</text>
</comment>
<dbReference type="EMBL" id="JADOTX010000001">
    <property type="protein sequence ID" value="MBG6070049.1"/>
    <property type="molecule type" value="Genomic_DNA"/>
</dbReference>
<organism evidence="1 2">
    <name type="scientific">Micromonospora ureilytica</name>
    <dbReference type="NCBI Taxonomy" id="709868"/>
    <lineage>
        <taxon>Bacteria</taxon>
        <taxon>Bacillati</taxon>
        <taxon>Actinomycetota</taxon>
        <taxon>Actinomycetes</taxon>
        <taxon>Micromonosporales</taxon>
        <taxon>Micromonosporaceae</taxon>
        <taxon>Micromonospora</taxon>
    </lineage>
</organism>
<dbReference type="RefSeq" id="WP_196929824.1">
    <property type="nucleotide sequence ID" value="NZ_CP108567.1"/>
</dbReference>
<evidence type="ECO:0000313" key="1">
    <source>
        <dbReference type="EMBL" id="MBG6070049.1"/>
    </source>
</evidence>
<sequence>MTSLRSQATEQFKVLEALYNDLDQRRTYDDFSGGDITVREYVEFSSACLAFIHRVAGDDSVYAKQAASILKTYAIANAQVVPRFYGIVGALKRDIDMGFTQDFAEIAHADVFSDILEMAEHLLAEGYKDPAAVLAGGALESHLKKLAAKHGVDIEENSSSGLRPKRAERLNQDLTKASVYNLLQQKTITSWLDLRNKAAHANYDDYTIEQVRLLSMGVQDFMSRHPA</sequence>
<proteinExistence type="predicted"/>
<dbReference type="Proteomes" id="UP000614915">
    <property type="component" value="Unassembled WGS sequence"/>
</dbReference>
<evidence type="ECO:0008006" key="3">
    <source>
        <dbReference type="Google" id="ProtNLM"/>
    </source>
</evidence>
<evidence type="ECO:0000313" key="2">
    <source>
        <dbReference type="Proteomes" id="UP000614915"/>
    </source>
</evidence>
<gene>
    <name evidence="1" type="ORF">IW248_006336</name>
</gene>
<keyword evidence="2" id="KW-1185">Reference proteome</keyword>
<accession>A0ABS0JSM7</accession>